<dbReference type="EMBL" id="BTRK01000001">
    <property type="protein sequence ID" value="GMR32259.1"/>
    <property type="molecule type" value="Genomic_DNA"/>
</dbReference>
<reference evidence="2" key="1">
    <citation type="submission" date="2022-10" db="EMBL/GenBank/DDBJ databases">
        <title>Genome assembly of Pristionchus species.</title>
        <authorList>
            <person name="Yoshida K."/>
            <person name="Sommer R.J."/>
        </authorList>
    </citation>
    <scope>NUCLEOTIDE SEQUENCE [LARGE SCALE GENOMIC DNA]</scope>
    <source>
        <strain evidence="2">RS5460</strain>
    </source>
</reference>
<dbReference type="Proteomes" id="UP001328107">
    <property type="component" value="Unassembled WGS sequence"/>
</dbReference>
<feature type="non-terminal residue" evidence="1">
    <location>
        <position position="1"/>
    </location>
</feature>
<evidence type="ECO:0000313" key="1">
    <source>
        <dbReference type="EMBL" id="GMR32259.1"/>
    </source>
</evidence>
<organism evidence="1 2">
    <name type="scientific">Pristionchus mayeri</name>
    <dbReference type="NCBI Taxonomy" id="1317129"/>
    <lineage>
        <taxon>Eukaryota</taxon>
        <taxon>Metazoa</taxon>
        <taxon>Ecdysozoa</taxon>
        <taxon>Nematoda</taxon>
        <taxon>Chromadorea</taxon>
        <taxon>Rhabditida</taxon>
        <taxon>Rhabditina</taxon>
        <taxon>Diplogasteromorpha</taxon>
        <taxon>Diplogasteroidea</taxon>
        <taxon>Neodiplogasteridae</taxon>
        <taxon>Pristionchus</taxon>
    </lineage>
</organism>
<dbReference type="AlphaFoldDB" id="A0AAN4Z2S1"/>
<gene>
    <name evidence="1" type="ORF">PMAYCL1PPCAC_02454</name>
</gene>
<proteinExistence type="predicted"/>
<evidence type="ECO:0000313" key="2">
    <source>
        <dbReference type="Proteomes" id="UP001328107"/>
    </source>
</evidence>
<comment type="caution">
    <text evidence="1">The sequence shown here is derived from an EMBL/GenBank/DDBJ whole genome shotgun (WGS) entry which is preliminary data.</text>
</comment>
<keyword evidence="2" id="KW-1185">Reference proteome</keyword>
<accession>A0AAN4Z2S1</accession>
<protein>
    <submittedName>
        <fullName evidence="1">Uncharacterized protein</fullName>
    </submittedName>
</protein>
<sequence length="236" mass="27496">LQKTAARVPQTELLSLTYIDILKEEWAKMKAPEDDNVEEALLFYRDAYRKGKDLWMPFGPHTATILAHVSALHEINLRYPHDILDLTSPSLDFSKERFLRVIEKADRLVLPESFLVESVYRTDDKNMGLLAFRIAQVMLRRAFQSGTDLVKHMQDDIEKCTTLQFRETYFNIYNKKHTSRKNAEDIYFMVVNGAARFFNPFTEAFECKEGDKLHFVESNCLPLGSSNIQRRSSYDL</sequence>
<name>A0AAN4Z2S1_9BILA</name>